<dbReference type="Gene3D" id="2.40.330.10">
    <property type="entry name" value="DNA-binding pseudobarrel domain"/>
    <property type="match status" value="1"/>
</dbReference>
<name>A0AAV5L557_9ROSI</name>
<evidence type="ECO:0000256" key="5">
    <source>
        <dbReference type="ARBA" id="ARBA00023242"/>
    </source>
</evidence>
<evidence type="ECO:0000313" key="8">
    <source>
        <dbReference type="Proteomes" id="UP001054252"/>
    </source>
</evidence>
<reference evidence="7 8" key="1">
    <citation type="journal article" date="2021" name="Commun. Biol.">
        <title>The genome of Shorea leprosula (Dipterocarpaceae) highlights the ecological relevance of drought in aseasonal tropical rainforests.</title>
        <authorList>
            <person name="Ng K.K.S."/>
            <person name="Kobayashi M.J."/>
            <person name="Fawcett J.A."/>
            <person name="Hatakeyama M."/>
            <person name="Paape T."/>
            <person name="Ng C.H."/>
            <person name="Ang C.C."/>
            <person name="Tnah L.H."/>
            <person name="Lee C.T."/>
            <person name="Nishiyama T."/>
            <person name="Sese J."/>
            <person name="O'Brien M.J."/>
            <person name="Copetti D."/>
            <person name="Mohd Noor M.I."/>
            <person name="Ong R.C."/>
            <person name="Putra M."/>
            <person name="Sireger I.Z."/>
            <person name="Indrioko S."/>
            <person name="Kosugi Y."/>
            <person name="Izuno A."/>
            <person name="Isagi Y."/>
            <person name="Lee S.L."/>
            <person name="Shimizu K.K."/>
        </authorList>
    </citation>
    <scope>NUCLEOTIDE SEQUENCE [LARGE SCALE GENOMIC DNA]</scope>
    <source>
        <strain evidence="7">214</strain>
    </source>
</reference>
<dbReference type="GO" id="GO:0005634">
    <property type="term" value="C:nucleus"/>
    <property type="evidence" value="ECO:0007669"/>
    <property type="project" value="UniProtKB-SubCell"/>
</dbReference>
<comment type="subcellular location">
    <subcellularLocation>
        <location evidence="1">Nucleus</location>
    </subcellularLocation>
</comment>
<dbReference type="SMART" id="SM01019">
    <property type="entry name" value="B3"/>
    <property type="match status" value="1"/>
</dbReference>
<dbReference type="InterPro" id="IPR003340">
    <property type="entry name" value="B3_DNA-bd"/>
</dbReference>
<gene>
    <name evidence="7" type="ORF">SLEP1_g40829</name>
</gene>
<protein>
    <recommendedName>
        <fullName evidence="6">TF-B3 domain-containing protein</fullName>
    </recommendedName>
</protein>
<dbReference type="EMBL" id="BPVZ01000094">
    <property type="protein sequence ID" value="GKV32212.1"/>
    <property type="molecule type" value="Genomic_DNA"/>
</dbReference>
<evidence type="ECO:0000256" key="4">
    <source>
        <dbReference type="ARBA" id="ARBA00023163"/>
    </source>
</evidence>
<keyword evidence="2" id="KW-0805">Transcription regulation</keyword>
<evidence type="ECO:0000256" key="1">
    <source>
        <dbReference type="ARBA" id="ARBA00004123"/>
    </source>
</evidence>
<comment type="caution">
    <text evidence="7">The sequence shown here is derived from an EMBL/GenBank/DDBJ whole genome shotgun (WGS) entry which is preliminary data.</text>
</comment>
<evidence type="ECO:0000256" key="3">
    <source>
        <dbReference type="ARBA" id="ARBA00023125"/>
    </source>
</evidence>
<evidence type="ECO:0000259" key="6">
    <source>
        <dbReference type="PROSITE" id="PS50863"/>
    </source>
</evidence>
<evidence type="ECO:0000256" key="2">
    <source>
        <dbReference type="ARBA" id="ARBA00023015"/>
    </source>
</evidence>
<evidence type="ECO:0000313" key="7">
    <source>
        <dbReference type="EMBL" id="GKV32212.1"/>
    </source>
</evidence>
<accession>A0AAV5L557</accession>
<dbReference type="InterPro" id="IPR015300">
    <property type="entry name" value="DNA-bd_pseudobarrel_sf"/>
</dbReference>
<keyword evidence="4" id="KW-0804">Transcription</keyword>
<organism evidence="7 8">
    <name type="scientific">Rubroshorea leprosula</name>
    <dbReference type="NCBI Taxonomy" id="152421"/>
    <lineage>
        <taxon>Eukaryota</taxon>
        <taxon>Viridiplantae</taxon>
        <taxon>Streptophyta</taxon>
        <taxon>Embryophyta</taxon>
        <taxon>Tracheophyta</taxon>
        <taxon>Spermatophyta</taxon>
        <taxon>Magnoliopsida</taxon>
        <taxon>eudicotyledons</taxon>
        <taxon>Gunneridae</taxon>
        <taxon>Pentapetalae</taxon>
        <taxon>rosids</taxon>
        <taxon>malvids</taxon>
        <taxon>Malvales</taxon>
        <taxon>Dipterocarpaceae</taxon>
        <taxon>Rubroshorea</taxon>
    </lineage>
</organism>
<dbReference type="CDD" id="cd10017">
    <property type="entry name" value="B3_DNA"/>
    <property type="match status" value="1"/>
</dbReference>
<proteinExistence type="predicted"/>
<keyword evidence="3" id="KW-0238">DNA-binding</keyword>
<sequence length="164" mass="18372">MPQTTVLFKKPLKPTDITKRLAIGSKSLEFFPHFNGGHTVNLKIRFEGRKWSMVCSPRKQGYKKPVFSNGWIPFVRRNQLDVGDVVTLYREEDGAGFWYRIEVDRANRAPSVDGNLGVSVPNKAKPKTESGKSFNNSKKINLGLVGGQEETVLNLDLILALPTN</sequence>
<dbReference type="SUPFAM" id="SSF101936">
    <property type="entry name" value="DNA-binding pseudobarrel domain"/>
    <property type="match status" value="1"/>
</dbReference>
<feature type="domain" description="TF-B3" evidence="6">
    <location>
        <begin position="39"/>
        <end position="105"/>
    </location>
</feature>
<dbReference type="Pfam" id="PF02362">
    <property type="entry name" value="B3"/>
    <property type="match status" value="1"/>
</dbReference>
<keyword evidence="5" id="KW-0539">Nucleus</keyword>
<dbReference type="GO" id="GO:0003677">
    <property type="term" value="F:DNA binding"/>
    <property type="evidence" value="ECO:0007669"/>
    <property type="project" value="UniProtKB-KW"/>
</dbReference>
<dbReference type="AlphaFoldDB" id="A0AAV5L557"/>
<dbReference type="PROSITE" id="PS50863">
    <property type="entry name" value="B3"/>
    <property type="match status" value="1"/>
</dbReference>
<keyword evidence="8" id="KW-1185">Reference proteome</keyword>
<dbReference type="Proteomes" id="UP001054252">
    <property type="component" value="Unassembled WGS sequence"/>
</dbReference>